<gene>
    <name evidence="4" type="ORF">DQG23_14980</name>
</gene>
<comment type="caution">
    <text evidence="4">The sequence shown here is derived from an EMBL/GenBank/DDBJ whole genome shotgun (WGS) entry which is preliminary data.</text>
</comment>
<protein>
    <recommendedName>
        <fullName evidence="3">Adenylyltransferase AadA C-terminal domain-containing protein</fullName>
    </recommendedName>
</protein>
<dbReference type="GO" id="GO:0016740">
    <property type="term" value="F:transferase activity"/>
    <property type="evidence" value="ECO:0007669"/>
    <property type="project" value="UniProtKB-KW"/>
</dbReference>
<dbReference type="Pfam" id="PF13427">
    <property type="entry name" value="AadA_C"/>
    <property type="match status" value="1"/>
</dbReference>
<keyword evidence="1" id="KW-0808">Transferase</keyword>
<dbReference type="EMBL" id="QMFB01000007">
    <property type="protein sequence ID" value="RAV20798.1"/>
    <property type="molecule type" value="Genomic_DNA"/>
</dbReference>
<keyword evidence="5" id="KW-1185">Reference proteome</keyword>
<name>A0A329MMW3_9BACL</name>
<evidence type="ECO:0000313" key="4">
    <source>
        <dbReference type="EMBL" id="RAV20798.1"/>
    </source>
</evidence>
<evidence type="ECO:0000256" key="2">
    <source>
        <dbReference type="SAM" id="MobiDB-lite"/>
    </source>
</evidence>
<evidence type="ECO:0000313" key="5">
    <source>
        <dbReference type="Proteomes" id="UP000250369"/>
    </source>
</evidence>
<accession>A0A329MMW3</accession>
<sequence>MYRTNENYLCGGIEDKDLASQIFVAYERGITLYGIPLSEHYEPIESRYYLDSILHDVQGAAEEIFFNPPEYLTPMYLTLNLCRVLYYMKEGKISSKRGGRRMGSKKCASKVPAIG</sequence>
<reference evidence="4 5" key="1">
    <citation type="journal article" date="2009" name="Int. J. Syst. Evol. Microbiol.">
        <title>Paenibacillus contaminans sp. nov., isolated from a contaminated laboratory plate.</title>
        <authorList>
            <person name="Chou J.H."/>
            <person name="Lee J.H."/>
            <person name="Lin M.C."/>
            <person name="Chang P.S."/>
            <person name="Arun A.B."/>
            <person name="Young C.C."/>
            <person name="Chen W.M."/>
        </authorList>
    </citation>
    <scope>NUCLEOTIDE SEQUENCE [LARGE SCALE GENOMIC DNA]</scope>
    <source>
        <strain evidence="4 5">CKOBP-6</strain>
    </source>
</reference>
<feature type="compositionally biased region" description="Basic residues" evidence="2">
    <location>
        <begin position="95"/>
        <end position="108"/>
    </location>
</feature>
<dbReference type="InterPro" id="IPR025184">
    <property type="entry name" value="AadA_C"/>
</dbReference>
<dbReference type="RefSeq" id="WP_113031657.1">
    <property type="nucleotide sequence ID" value="NZ_QMFB01000007.1"/>
</dbReference>
<proteinExistence type="predicted"/>
<dbReference type="OrthoDB" id="5643411at2"/>
<dbReference type="Proteomes" id="UP000250369">
    <property type="component" value="Unassembled WGS sequence"/>
</dbReference>
<organism evidence="4 5">
    <name type="scientific">Paenibacillus contaminans</name>
    <dbReference type="NCBI Taxonomy" id="450362"/>
    <lineage>
        <taxon>Bacteria</taxon>
        <taxon>Bacillati</taxon>
        <taxon>Bacillota</taxon>
        <taxon>Bacilli</taxon>
        <taxon>Bacillales</taxon>
        <taxon>Paenibacillaceae</taxon>
        <taxon>Paenibacillus</taxon>
    </lineage>
</organism>
<feature type="domain" description="Adenylyltransferase AadA C-terminal" evidence="3">
    <location>
        <begin position="42"/>
        <end position="99"/>
    </location>
</feature>
<dbReference type="AlphaFoldDB" id="A0A329MMW3"/>
<evidence type="ECO:0000256" key="1">
    <source>
        <dbReference type="ARBA" id="ARBA00022679"/>
    </source>
</evidence>
<feature type="region of interest" description="Disordered" evidence="2">
    <location>
        <begin position="95"/>
        <end position="115"/>
    </location>
</feature>
<evidence type="ECO:0000259" key="3">
    <source>
        <dbReference type="Pfam" id="PF13427"/>
    </source>
</evidence>